<reference evidence="1 2" key="1">
    <citation type="submission" date="2021-01" db="EMBL/GenBank/DDBJ databases">
        <title>Streptomyces acididurans sp. nov., isolated from a peat swamp forest soil.</title>
        <authorList>
            <person name="Chantavorakit T."/>
            <person name="Duangmal K."/>
        </authorList>
    </citation>
    <scope>NUCLEOTIDE SEQUENCE [LARGE SCALE GENOMIC DNA]</scope>
    <source>
        <strain evidence="1 2">KK5PA1</strain>
    </source>
</reference>
<accession>A0ABS2TU04</accession>
<proteinExistence type="predicted"/>
<evidence type="ECO:0000313" key="1">
    <source>
        <dbReference type="EMBL" id="MBM9506809.1"/>
    </source>
</evidence>
<keyword evidence="2" id="KW-1185">Reference proteome</keyword>
<protein>
    <submittedName>
        <fullName evidence="1">Uncharacterized protein</fullName>
    </submittedName>
</protein>
<gene>
    <name evidence="1" type="ORF">ITX44_20090</name>
</gene>
<dbReference type="RefSeq" id="WP_205358674.1">
    <property type="nucleotide sequence ID" value="NZ_JADKYB010000010.1"/>
</dbReference>
<organism evidence="1 2">
    <name type="scientific">Actinacidiphila acididurans</name>
    <dbReference type="NCBI Taxonomy" id="2784346"/>
    <lineage>
        <taxon>Bacteria</taxon>
        <taxon>Bacillati</taxon>
        <taxon>Actinomycetota</taxon>
        <taxon>Actinomycetes</taxon>
        <taxon>Kitasatosporales</taxon>
        <taxon>Streptomycetaceae</taxon>
        <taxon>Actinacidiphila</taxon>
    </lineage>
</organism>
<dbReference type="EMBL" id="JADKYB010000010">
    <property type="protein sequence ID" value="MBM9506809.1"/>
    <property type="molecule type" value="Genomic_DNA"/>
</dbReference>
<sequence>MTIGDHTLNIGPVHLFHTRVVADNGRQAINALNSGKAAGTKVVFRPRNGEHFRLFHAEIPDDGTPLVPAPLGLPGYNDPS</sequence>
<dbReference type="Proteomes" id="UP000749040">
    <property type="component" value="Unassembled WGS sequence"/>
</dbReference>
<name>A0ABS2TU04_9ACTN</name>
<comment type="caution">
    <text evidence="1">The sequence shown here is derived from an EMBL/GenBank/DDBJ whole genome shotgun (WGS) entry which is preliminary data.</text>
</comment>
<evidence type="ECO:0000313" key="2">
    <source>
        <dbReference type="Proteomes" id="UP000749040"/>
    </source>
</evidence>